<dbReference type="CDD" id="cd19095">
    <property type="entry name" value="AKR_PA4992-like"/>
    <property type="match status" value="1"/>
</dbReference>
<dbReference type="Proteomes" id="UP000198615">
    <property type="component" value="Unassembled WGS sequence"/>
</dbReference>
<dbReference type="SUPFAM" id="SSF51430">
    <property type="entry name" value="NAD(P)-linked oxidoreductase"/>
    <property type="match status" value="1"/>
</dbReference>
<dbReference type="InterPro" id="IPR023210">
    <property type="entry name" value="NADP_OxRdtase_dom"/>
</dbReference>
<name>A0A8G2BGA0_9PROT</name>
<protein>
    <submittedName>
        <fullName evidence="2">Predicted oxidoreductase</fullName>
    </submittedName>
</protein>
<dbReference type="InterPro" id="IPR036812">
    <property type="entry name" value="NAD(P)_OxRdtase_dom_sf"/>
</dbReference>
<comment type="caution">
    <text evidence="2">The sequence shown here is derived from an EMBL/GenBank/DDBJ whole genome shotgun (WGS) entry which is preliminary data.</text>
</comment>
<dbReference type="PANTHER" id="PTHR43312">
    <property type="entry name" value="D-THREO-ALDOSE 1-DEHYDROGENASE"/>
    <property type="match status" value="1"/>
</dbReference>
<dbReference type="OrthoDB" id="7348196at2"/>
<evidence type="ECO:0000259" key="1">
    <source>
        <dbReference type="Pfam" id="PF00248"/>
    </source>
</evidence>
<dbReference type="InterPro" id="IPR053135">
    <property type="entry name" value="AKR2_Oxidoreductase"/>
</dbReference>
<sequence length="313" mass="33692">MTVATRRLGRTGWTVSELGLACTRPWSGRWMDEASAIALIQQAVKLGITGFHTGPCYDGVRAQERLGKALRTLGPERDHLLISIGVGTVRLGRSQVIRDFSPDTVEQQVAESLDRLGLDRLPLVCLDRPESAYLTDDLMDTLAALKGEGAADLIGVAGSPQQITAGLVAARGTGLIDVIMPAYSPADQDSEAIIEQAALDGLGVIATGTLARMSFAEMDADWSLPRTWWQAKRRLTDRLVAAGQVARAQRCRFLTAVKGWSAAQACLGFVLSHPDVHSAVFATADLRHLHENAAASGRVLPTEVIRRIVSAHR</sequence>
<dbReference type="EMBL" id="FNBW01000003">
    <property type="protein sequence ID" value="SDF40167.1"/>
    <property type="molecule type" value="Genomic_DNA"/>
</dbReference>
<dbReference type="PANTHER" id="PTHR43312:SF1">
    <property type="entry name" value="NADP-DEPENDENT OXIDOREDUCTASE DOMAIN-CONTAINING PROTEIN"/>
    <property type="match status" value="1"/>
</dbReference>
<dbReference type="AlphaFoldDB" id="A0A8G2BGA0"/>
<organism evidence="2 3">
    <name type="scientific">Thalassobaculum litoreum DSM 18839</name>
    <dbReference type="NCBI Taxonomy" id="1123362"/>
    <lineage>
        <taxon>Bacteria</taxon>
        <taxon>Pseudomonadati</taxon>
        <taxon>Pseudomonadota</taxon>
        <taxon>Alphaproteobacteria</taxon>
        <taxon>Rhodospirillales</taxon>
        <taxon>Thalassobaculaceae</taxon>
        <taxon>Thalassobaculum</taxon>
    </lineage>
</organism>
<gene>
    <name evidence="2" type="ORF">SAMN05660686_01175</name>
</gene>
<accession>A0A8G2BGA0</accession>
<feature type="domain" description="NADP-dependent oxidoreductase" evidence="1">
    <location>
        <begin position="29"/>
        <end position="311"/>
    </location>
</feature>
<proteinExistence type="predicted"/>
<dbReference type="Pfam" id="PF00248">
    <property type="entry name" value="Aldo_ket_red"/>
    <property type="match status" value="1"/>
</dbReference>
<dbReference type="Gene3D" id="3.20.20.100">
    <property type="entry name" value="NADP-dependent oxidoreductase domain"/>
    <property type="match status" value="1"/>
</dbReference>
<evidence type="ECO:0000313" key="2">
    <source>
        <dbReference type="EMBL" id="SDF40167.1"/>
    </source>
</evidence>
<keyword evidence="3" id="KW-1185">Reference proteome</keyword>
<evidence type="ECO:0000313" key="3">
    <source>
        <dbReference type="Proteomes" id="UP000198615"/>
    </source>
</evidence>
<dbReference type="RefSeq" id="WP_093148883.1">
    <property type="nucleotide sequence ID" value="NZ_FNBW01000003.1"/>
</dbReference>
<reference evidence="2 3" key="1">
    <citation type="submission" date="2016-10" db="EMBL/GenBank/DDBJ databases">
        <authorList>
            <person name="Varghese N."/>
            <person name="Submissions S."/>
        </authorList>
    </citation>
    <scope>NUCLEOTIDE SEQUENCE [LARGE SCALE GENOMIC DNA]</scope>
    <source>
        <strain evidence="2 3">DSM 18839</strain>
    </source>
</reference>